<dbReference type="InterPro" id="IPR050863">
    <property type="entry name" value="CenT-Element_Derived"/>
</dbReference>
<dbReference type="GeneTree" id="ENSGT00940000155163"/>
<dbReference type="EMBL" id="AC238851">
    <property type="status" value="NOT_ANNOTATED_CDS"/>
    <property type="molecule type" value="Genomic_DNA"/>
</dbReference>
<dbReference type="eggNOG" id="KOG3105">
    <property type="taxonomic scope" value="Eukaryota"/>
</dbReference>
<organism evidence="5 6">
    <name type="scientific">Chlorocebus sabaeus</name>
    <name type="common">Green monkey</name>
    <name type="synonym">Simia sabaea</name>
    <dbReference type="NCBI Taxonomy" id="60711"/>
    <lineage>
        <taxon>Eukaryota</taxon>
        <taxon>Metazoa</taxon>
        <taxon>Chordata</taxon>
        <taxon>Craniata</taxon>
        <taxon>Vertebrata</taxon>
        <taxon>Euteleostomi</taxon>
        <taxon>Mammalia</taxon>
        <taxon>Eutheria</taxon>
        <taxon>Euarchontoglires</taxon>
        <taxon>Primates</taxon>
        <taxon>Haplorrhini</taxon>
        <taxon>Catarrhini</taxon>
        <taxon>Cercopithecidae</taxon>
        <taxon>Cercopithecinae</taxon>
        <taxon>Chlorocebus</taxon>
    </lineage>
</organism>
<dbReference type="PROSITE" id="PS51253">
    <property type="entry name" value="HTH_CENPB"/>
    <property type="match status" value="1"/>
</dbReference>
<accession>A0A0D9RT28</accession>
<reference evidence="5" key="3">
    <citation type="submission" date="2025-09" db="UniProtKB">
        <authorList>
            <consortium name="Ensembl"/>
        </authorList>
    </citation>
    <scope>IDENTIFICATION</scope>
</reference>
<keyword evidence="3" id="KW-0539">Nucleus</keyword>
<dbReference type="Gene3D" id="1.10.10.60">
    <property type="entry name" value="Homeodomain-like"/>
    <property type="match status" value="1"/>
</dbReference>
<dbReference type="Pfam" id="PF03184">
    <property type="entry name" value="DDE_1"/>
    <property type="match status" value="1"/>
</dbReference>
<sequence>MASKCSSEIKSYMSLTLNEKIHMIMLGKEIVSKTKIGRARPLEPNSQVVNAKEKFLKRKQNSLIAETQKVLLVWIDQTSHNILLTQNMALTLFNSIKAERGEEDTEEKLEGSRYWFMRFKKRSHLYNVKVQGEEASANAEGAATYPEDLAKIMEGSAKQHIFNVDEMEEDIKTFTARGKKSMLSFKSRLTLLIGANAADNFKLNPIFTDHFENQRALKNYAKSTLPVLYKWNNKAQLTAQYFKPTVDTYYSESVSHHIQPIPFKILLLIGNVPGHRRALMEMYKQINVVFMSADTIAILQPVDQEVILTFKSYYFRNTLHKAKAAIDSDSSNRSQLKISWKGFIILGAIKNIHDSLEGIKISKKKLIPTLIDDTEKWSLKMGLNCCNLMVKQTDKELFFMMSKECTFLRICCDFVETTTKSLEYYINLVDKAVTGLERTDSNFERSSTVGKLSNSITCYREIIHEKKSQSMWQTSFLSTQSSATTTLISQQQFMYRQDTPQAKTLPFTEG</sequence>
<evidence type="ECO:0000256" key="3">
    <source>
        <dbReference type="ARBA" id="ARBA00023242"/>
    </source>
</evidence>
<feature type="domain" description="HTH CENPB-type" evidence="4">
    <location>
        <begin position="55"/>
        <end position="129"/>
    </location>
</feature>
<keyword evidence="2" id="KW-0238">DNA-binding</keyword>
<dbReference type="Pfam" id="PF04218">
    <property type="entry name" value="CENP-B_N"/>
    <property type="match status" value="1"/>
</dbReference>
<name>A0A0D9RT28_CHLSB</name>
<keyword evidence="6" id="KW-1185">Reference proteome</keyword>
<proteinExistence type="predicted"/>
<reference evidence="5 6" key="1">
    <citation type="submission" date="2014-03" db="EMBL/GenBank/DDBJ databases">
        <authorList>
            <person name="Warren W."/>
            <person name="Wilson R.K."/>
        </authorList>
    </citation>
    <scope>NUCLEOTIDE SEQUENCE</scope>
</reference>
<dbReference type="GO" id="GO:0005634">
    <property type="term" value="C:nucleus"/>
    <property type="evidence" value="ECO:0007669"/>
    <property type="project" value="UniProtKB-SubCell"/>
</dbReference>
<dbReference type="AlphaFoldDB" id="A0A0D9RT28"/>
<dbReference type="InterPro" id="IPR007889">
    <property type="entry name" value="HTH_Psq"/>
</dbReference>
<protein>
    <recommendedName>
        <fullName evidence="4">HTH CENPB-type domain-containing protein</fullName>
    </recommendedName>
</protein>
<comment type="subcellular location">
    <subcellularLocation>
        <location evidence="1">Nucleus</location>
    </subcellularLocation>
</comment>
<dbReference type="Proteomes" id="UP000029965">
    <property type="component" value="Chromosome 24"/>
</dbReference>
<evidence type="ECO:0000256" key="1">
    <source>
        <dbReference type="ARBA" id="ARBA00004123"/>
    </source>
</evidence>
<dbReference type="GO" id="GO:0003677">
    <property type="term" value="F:DNA binding"/>
    <property type="evidence" value="ECO:0007669"/>
    <property type="project" value="UniProtKB-KW"/>
</dbReference>
<dbReference type="Ensembl" id="ENSCSAT00000013778.1">
    <property type="protein sequence ID" value="ENSCSAP00000011767.1"/>
    <property type="gene ID" value="ENSCSAG00000015689.1"/>
</dbReference>
<dbReference type="InterPro" id="IPR006600">
    <property type="entry name" value="HTH_CenpB_DNA-bd_dom"/>
</dbReference>
<reference evidence="5" key="2">
    <citation type="submission" date="2025-08" db="UniProtKB">
        <authorList>
            <consortium name="Ensembl"/>
        </authorList>
    </citation>
    <scope>IDENTIFICATION</scope>
</reference>
<evidence type="ECO:0000313" key="5">
    <source>
        <dbReference type="Ensembl" id="ENSCSAP00000011767.1"/>
    </source>
</evidence>
<evidence type="ECO:0000259" key="4">
    <source>
        <dbReference type="PROSITE" id="PS51253"/>
    </source>
</evidence>
<dbReference type="InterPro" id="IPR004875">
    <property type="entry name" value="DDE_SF_endonuclease_dom"/>
</dbReference>
<dbReference type="PANTHER" id="PTHR19303">
    <property type="entry name" value="TRANSPOSON"/>
    <property type="match status" value="1"/>
</dbReference>
<evidence type="ECO:0000256" key="2">
    <source>
        <dbReference type="ARBA" id="ARBA00023125"/>
    </source>
</evidence>
<evidence type="ECO:0000313" key="6">
    <source>
        <dbReference type="Proteomes" id="UP000029965"/>
    </source>
</evidence>
<dbReference type="PANTHER" id="PTHR19303:SF26">
    <property type="entry name" value="TIGGER TRANSPOSABLE ELEMENT-DERIVED PROTEIN 1"/>
    <property type="match status" value="1"/>
</dbReference>